<dbReference type="RefSeq" id="WP_317900689.1">
    <property type="nucleotide sequence ID" value="NZ_JAIRBC010000002.1"/>
</dbReference>
<comment type="caution">
    <text evidence="1">The sequence shown here is derived from an EMBL/GenBank/DDBJ whole genome shotgun (WGS) entry which is preliminary data.</text>
</comment>
<gene>
    <name evidence="1" type="ORF">K8352_02155</name>
</gene>
<evidence type="ECO:0000313" key="1">
    <source>
        <dbReference type="EMBL" id="MCG2459546.1"/>
    </source>
</evidence>
<organism evidence="1 2">
    <name type="scientific">Cerina litoralis</name>
    <dbReference type="NCBI Taxonomy" id="2874477"/>
    <lineage>
        <taxon>Bacteria</taxon>
        <taxon>Pseudomonadati</taxon>
        <taxon>Bacteroidota</taxon>
        <taxon>Flavobacteriia</taxon>
        <taxon>Flavobacteriales</taxon>
        <taxon>Flavobacteriaceae</taxon>
        <taxon>Cerina</taxon>
    </lineage>
</organism>
<keyword evidence="2" id="KW-1185">Reference proteome</keyword>
<reference evidence="1" key="1">
    <citation type="submission" date="2023-02" db="EMBL/GenBank/DDBJ databases">
        <title>Genome of Flavobacteriaceae gen. nov. sp. strain F89.</title>
        <authorList>
            <person name="Wang Y."/>
        </authorList>
    </citation>
    <scope>NUCLEOTIDE SEQUENCE</scope>
    <source>
        <strain evidence="1">F89</strain>
    </source>
</reference>
<sequence>MKFIRNYLPLFFLILSPDIFILYSQGCVAIRQFSSCAGNSLESNLLGEGAFLVGMNYRYFKSFRHFRGTEEEPDRVTNNTEVINKSNAWDFSLNYGITVRLYGSIVIPVVLNSRSSLYEHGRSVRYSTFSRGVADIRVGLGYWLLNPGEHVNGNVAVGLGLKLPTGNYNASDIFYNVNPDGGSQVRPVDQSIQPGDGGFGITVDLQFYEKLAGDLFVYGGGFYLFNPMDTNGIRTFRETLSPLLLNEAIMSVPDQFSVRGGFLYGVSHAWSGSLGIRYDAVPVEDLIGGSKGFRRPGNVLSIDPGVGFMANNITLNLNVPFAVRRDRPQSITDKEIEDETGIPRNGDAAFADYLINFGVAYRFPAKTKNIKMNHELLHTFKNEGLDNQLYKN</sequence>
<proteinExistence type="predicted"/>
<protein>
    <submittedName>
        <fullName evidence="1">Uncharacterized protein</fullName>
    </submittedName>
</protein>
<dbReference type="EMBL" id="JAIRBC010000002">
    <property type="protein sequence ID" value="MCG2459546.1"/>
    <property type="molecule type" value="Genomic_DNA"/>
</dbReference>
<dbReference type="Proteomes" id="UP001200642">
    <property type="component" value="Unassembled WGS sequence"/>
</dbReference>
<name>A0AAE3ETY7_9FLAO</name>
<evidence type="ECO:0000313" key="2">
    <source>
        <dbReference type="Proteomes" id="UP001200642"/>
    </source>
</evidence>
<dbReference type="AlphaFoldDB" id="A0AAE3ETY7"/>
<accession>A0AAE3ETY7</accession>